<proteinExistence type="predicted"/>
<dbReference type="EMBL" id="AKGD01000001">
    <property type="protein sequence ID" value="EIT72216.1"/>
    <property type="molecule type" value="Genomic_DNA"/>
</dbReference>
<evidence type="ECO:0000259" key="1">
    <source>
        <dbReference type="Pfam" id="PF09995"/>
    </source>
</evidence>
<comment type="caution">
    <text evidence="2">The sequence shown here is derived from an EMBL/GenBank/DDBJ whole genome shotgun (WGS) entry which is preliminary data.</text>
</comment>
<name>I8I698_9GAMM</name>
<sequence length="330" mass="36515">MAETTVSPRRRRWDNTRMPAVRLPDSLQARLRAALVGLISRDPKTDGAQWTERLIDYDSPPGDAGLFGPDTMTWRVHADFPGMMAGGVCALMLQTLHPRALAGVWDHSNFRQDLLGRLRRTTAFVAGTSYAPRAEAERLIALVGRIHEKVRGTTPDGQPYSAADPDLLTWVHVTEMWSFLAGYERYRSRQGGIVLTPADRDRYFLETSRLAEAMGAERVPKSAAGVEAYFRRVRPQLRFDERSHTVLQVLRSIDLPVPGGVLFREVFLGAGAVLLPDWAAGMMGRSRLRKARAAAAARSLSLAAPLLRRALADGVVARSHRRLGLPPPPV</sequence>
<dbReference type="Pfam" id="PF09995">
    <property type="entry name" value="MPAB_Lcp_cat"/>
    <property type="match status" value="1"/>
</dbReference>
<reference evidence="2 3" key="1">
    <citation type="journal article" date="2012" name="J. Bacteriol.">
        <title>Genome Sequence of n-Alkane-Degrading Hydrocarboniphaga effusa Strain AP103T (ATCC BAA-332T).</title>
        <authorList>
            <person name="Chang H.K."/>
            <person name="Zylstra G.J."/>
            <person name="Chae J.C."/>
        </authorList>
    </citation>
    <scope>NUCLEOTIDE SEQUENCE [LARGE SCALE GENOMIC DNA]</scope>
    <source>
        <strain evidence="2 3">AP103</strain>
    </source>
</reference>
<evidence type="ECO:0000313" key="3">
    <source>
        <dbReference type="Proteomes" id="UP000003704"/>
    </source>
</evidence>
<accession>I8I698</accession>
<keyword evidence="3" id="KW-1185">Reference proteome</keyword>
<dbReference type="PANTHER" id="PTHR36151">
    <property type="entry name" value="BLR2777 PROTEIN"/>
    <property type="match status" value="1"/>
</dbReference>
<dbReference type="PANTHER" id="PTHR36151:SF3">
    <property type="entry name" value="ER-BOUND OXYGENASE MPAB_MPAB'_RUBBER OXYGENASE CATALYTIC DOMAIN-CONTAINING PROTEIN"/>
    <property type="match status" value="1"/>
</dbReference>
<dbReference type="Proteomes" id="UP000003704">
    <property type="component" value="Unassembled WGS sequence"/>
</dbReference>
<dbReference type="GO" id="GO:0016491">
    <property type="term" value="F:oxidoreductase activity"/>
    <property type="evidence" value="ECO:0007669"/>
    <property type="project" value="InterPro"/>
</dbReference>
<dbReference type="AlphaFoldDB" id="I8I698"/>
<organism evidence="2 3">
    <name type="scientific">Hydrocarboniphaga effusa AP103</name>
    <dbReference type="NCBI Taxonomy" id="1172194"/>
    <lineage>
        <taxon>Bacteria</taxon>
        <taxon>Pseudomonadati</taxon>
        <taxon>Pseudomonadota</taxon>
        <taxon>Gammaproteobacteria</taxon>
        <taxon>Nevskiales</taxon>
        <taxon>Nevskiaceae</taxon>
        <taxon>Hydrocarboniphaga</taxon>
    </lineage>
</organism>
<dbReference type="STRING" id="1172194.WQQ_23530"/>
<feature type="domain" description="ER-bound oxygenase mpaB/mpaB'/Rubber oxygenase catalytic" evidence="1">
    <location>
        <begin position="74"/>
        <end position="296"/>
    </location>
</feature>
<protein>
    <recommendedName>
        <fullName evidence="1">ER-bound oxygenase mpaB/mpaB'/Rubber oxygenase catalytic domain-containing protein</fullName>
    </recommendedName>
</protein>
<dbReference type="InterPro" id="IPR018713">
    <property type="entry name" value="MPAB/Lcp_cat_dom"/>
</dbReference>
<dbReference type="PATRIC" id="fig|1172194.4.peg.2273"/>
<gene>
    <name evidence="2" type="ORF">WQQ_23530</name>
</gene>
<evidence type="ECO:0000313" key="2">
    <source>
        <dbReference type="EMBL" id="EIT72216.1"/>
    </source>
</evidence>